<reference evidence="1 2" key="1">
    <citation type="journal article" date="2021" name="Cell Host Microbe">
        <title>in vivo commensal control of Clostridioides difficile virulence.</title>
        <authorList>
            <person name="Girinathan B.P."/>
            <person name="Dibenedetto N."/>
            <person name="Worley J.N."/>
            <person name="Peltier J."/>
            <person name="Arrieta-Ortiz M.L."/>
            <person name="Rupa Christinal Immanuel S."/>
            <person name="Lavin R."/>
            <person name="Delaney M.L."/>
            <person name="Cummins C."/>
            <person name="Hoffmann M."/>
            <person name="Luo Y."/>
            <person name="Gonzalez-Escalona N."/>
            <person name="Allard M."/>
            <person name="Onderdonk A.B."/>
            <person name="Gerber G.K."/>
            <person name="Sonenshein A.L."/>
            <person name="Baliga N."/>
            <person name="Dupuy B."/>
            <person name="Bry L."/>
        </authorList>
    </citation>
    <scope>NUCLEOTIDE SEQUENCE [LARGE SCALE GENOMIC DNA]</scope>
    <source>
        <strain evidence="1 2">DSM 599</strain>
    </source>
</reference>
<dbReference type="EMBL" id="JAIKTU010000001">
    <property type="protein sequence ID" value="MBY0754068.1"/>
    <property type="molecule type" value="Genomic_DNA"/>
</dbReference>
<evidence type="ECO:0000313" key="1">
    <source>
        <dbReference type="EMBL" id="MBY0754068.1"/>
    </source>
</evidence>
<organism evidence="1 2">
    <name type="scientific">Clostridium sardiniense</name>
    <name type="common">Clostridium absonum</name>
    <dbReference type="NCBI Taxonomy" id="29369"/>
    <lineage>
        <taxon>Bacteria</taxon>
        <taxon>Bacillati</taxon>
        <taxon>Bacillota</taxon>
        <taxon>Clostridia</taxon>
        <taxon>Eubacteriales</taxon>
        <taxon>Clostridiaceae</taxon>
        <taxon>Clostridium</taxon>
    </lineage>
</organism>
<evidence type="ECO:0000313" key="2">
    <source>
        <dbReference type="Proteomes" id="UP001299068"/>
    </source>
</evidence>
<keyword evidence="2" id="KW-1185">Reference proteome</keyword>
<dbReference type="Proteomes" id="UP001299068">
    <property type="component" value="Unassembled WGS sequence"/>
</dbReference>
<protein>
    <submittedName>
        <fullName evidence="1">Uncharacterized protein</fullName>
    </submittedName>
</protein>
<name>A0ABS7KU00_CLOSR</name>
<proteinExistence type="predicted"/>
<gene>
    <name evidence="1" type="ORF">K5V21_01235</name>
</gene>
<accession>A0ABS7KU00</accession>
<dbReference type="RefSeq" id="WP_221858456.1">
    <property type="nucleotide sequence ID" value="NZ_JAIKTU010000001.1"/>
</dbReference>
<sequence length="101" mass="11967">MLRISRDNLCRDSLRNYKIIIDGNCCDEIKSGEIKYININSGNHTIYLKIDWCRSSKIDFNISDNETIEFKCGNSMKGWRILFSIIYVTFLKNKYLWINNT</sequence>
<comment type="caution">
    <text evidence="1">The sequence shown here is derived from an EMBL/GenBank/DDBJ whole genome shotgun (WGS) entry which is preliminary data.</text>
</comment>